<dbReference type="Proteomes" id="UP000290572">
    <property type="component" value="Unassembled WGS sequence"/>
</dbReference>
<comment type="caution">
    <text evidence="3">The sequence shown here is derived from an EMBL/GenBank/DDBJ whole genome shotgun (WGS) entry which is preliminary data.</text>
</comment>
<feature type="region of interest" description="Disordered" evidence="1">
    <location>
        <begin position="70"/>
        <end position="93"/>
    </location>
</feature>
<dbReference type="AlphaFoldDB" id="A0A498NA91"/>
<evidence type="ECO:0000313" key="3">
    <source>
        <dbReference type="EMBL" id="RXN28732.1"/>
    </source>
</evidence>
<dbReference type="EMBL" id="QBIY01011852">
    <property type="protein sequence ID" value="RXN28732.1"/>
    <property type="molecule type" value="Genomic_DNA"/>
</dbReference>
<gene>
    <name evidence="3" type="ORF">ROHU_005307</name>
    <name evidence="2" type="ORF">ROHU_033533</name>
</gene>
<name>A0A498NA91_LABRO</name>
<accession>A0A498NA91</accession>
<sequence length="93" mass="10590">MLRPGQTGPGRLVLTLFSFKQEASPQQESSHRADRTMTQGFPVIRQSDEEKLGVFAKVWHKGRVNETTKKRMDEEMADLQRGLGAHRVARGQR</sequence>
<dbReference type="EMBL" id="QBIY01013413">
    <property type="protein sequence ID" value="RXN05245.1"/>
    <property type="molecule type" value="Genomic_DNA"/>
</dbReference>
<protein>
    <submittedName>
        <fullName evidence="3">Uncharacterized protein</fullName>
    </submittedName>
</protein>
<keyword evidence="4" id="KW-1185">Reference proteome</keyword>
<evidence type="ECO:0000313" key="2">
    <source>
        <dbReference type="EMBL" id="RXN05245.1"/>
    </source>
</evidence>
<organism evidence="3 4">
    <name type="scientific">Labeo rohita</name>
    <name type="common">Indian major carp</name>
    <name type="synonym">Cyprinus rohita</name>
    <dbReference type="NCBI Taxonomy" id="84645"/>
    <lineage>
        <taxon>Eukaryota</taxon>
        <taxon>Metazoa</taxon>
        <taxon>Chordata</taxon>
        <taxon>Craniata</taxon>
        <taxon>Vertebrata</taxon>
        <taxon>Euteleostomi</taxon>
        <taxon>Actinopterygii</taxon>
        <taxon>Neopterygii</taxon>
        <taxon>Teleostei</taxon>
        <taxon>Ostariophysi</taxon>
        <taxon>Cypriniformes</taxon>
        <taxon>Cyprinidae</taxon>
        <taxon>Labeoninae</taxon>
        <taxon>Labeonini</taxon>
        <taxon>Labeo</taxon>
    </lineage>
</organism>
<evidence type="ECO:0000313" key="4">
    <source>
        <dbReference type="Proteomes" id="UP000290572"/>
    </source>
</evidence>
<reference evidence="3 4" key="1">
    <citation type="submission" date="2018-03" db="EMBL/GenBank/DDBJ databases">
        <title>Draft genome sequence of Rohu Carp (Labeo rohita).</title>
        <authorList>
            <person name="Das P."/>
            <person name="Kushwaha B."/>
            <person name="Joshi C.G."/>
            <person name="Kumar D."/>
            <person name="Nagpure N.S."/>
            <person name="Sahoo L."/>
            <person name="Das S.P."/>
            <person name="Bit A."/>
            <person name="Patnaik S."/>
            <person name="Meher P.K."/>
            <person name="Jayasankar P."/>
            <person name="Koringa P.G."/>
            <person name="Patel N.V."/>
            <person name="Hinsu A.T."/>
            <person name="Kumar R."/>
            <person name="Pandey M."/>
            <person name="Agarwal S."/>
            <person name="Srivastava S."/>
            <person name="Singh M."/>
            <person name="Iquebal M.A."/>
            <person name="Jaiswal S."/>
            <person name="Angadi U.B."/>
            <person name="Kumar N."/>
            <person name="Raza M."/>
            <person name="Shah T.M."/>
            <person name="Rai A."/>
            <person name="Jena J.K."/>
        </authorList>
    </citation>
    <scope>NUCLEOTIDE SEQUENCE [LARGE SCALE GENOMIC DNA]</scope>
    <source>
        <strain evidence="3">DASCIFA01</strain>
        <tissue evidence="3">Testis</tissue>
    </source>
</reference>
<evidence type="ECO:0000256" key="1">
    <source>
        <dbReference type="SAM" id="MobiDB-lite"/>
    </source>
</evidence>
<proteinExistence type="predicted"/>